<evidence type="ECO:0000256" key="7">
    <source>
        <dbReference type="ARBA" id="ARBA00022970"/>
    </source>
</evidence>
<dbReference type="Pfam" id="PF00005">
    <property type="entry name" value="ABC_tran"/>
    <property type="match status" value="1"/>
</dbReference>
<keyword evidence="6" id="KW-0067">ATP-binding</keyword>
<evidence type="ECO:0000256" key="6">
    <source>
        <dbReference type="ARBA" id="ARBA00022840"/>
    </source>
</evidence>
<dbReference type="SMART" id="SM00382">
    <property type="entry name" value="AAA"/>
    <property type="match status" value="1"/>
</dbReference>
<dbReference type="SUPFAM" id="SSF52540">
    <property type="entry name" value="P-loop containing nucleoside triphosphate hydrolases"/>
    <property type="match status" value="1"/>
</dbReference>
<dbReference type="InterPro" id="IPR030679">
    <property type="entry name" value="ABC_ATPase_HisP-typ"/>
</dbReference>
<dbReference type="GO" id="GO:0005886">
    <property type="term" value="C:plasma membrane"/>
    <property type="evidence" value="ECO:0007669"/>
    <property type="project" value="UniProtKB-SubCell"/>
</dbReference>
<dbReference type="FunFam" id="3.40.50.300:FF:000020">
    <property type="entry name" value="Amino acid ABC transporter ATP-binding component"/>
    <property type="match status" value="1"/>
</dbReference>
<dbReference type="GO" id="GO:0005524">
    <property type="term" value="F:ATP binding"/>
    <property type="evidence" value="ECO:0007669"/>
    <property type="project" value="UniProtKB-KW"/>
</dbReference>
<keyword evidence="7" id="KW-0029">Amino-acid transport</keyword>
<dbReference type="AlphaFoldDB" id="D5WTJ5"/>
<evidence type="ECO:0000313" key="10">
    <source>
        <dbReference type="EMBL" id="ADG07231.1"/>
    </source>
</evidence>
<comment type="subcellular location">
    <subcellularLocation>
        <location evidence="1">Cell membrane</location>
        <topology evidence="1">Peripheral membrane protein</topology>
    </subcellularLocation>
</comment>
<dbReference type="Proteomes" id="UP000002368">
    <property type="component" value="Chromosome"/>
</dbReference>
<dbReference type="Gene3D" id="3.40.50.300">
    <property type="entry name" value="P-loop containing nucleotide triphosphate hydrolases"/>
    <property type="match status" value="1"/>
</dbReference>
<dbReference type="KEGG" id="bts:Btus_2574"/>
<dbReference type="eggNOG" id="COG1126">
    <property type="taxonomic scope" value="Bacteria"/>
</dbReference>
<evidence type="ECO:0000256" key="4">
    <source>
        <dbReference type="ARBA" id="ARBA00022475"/>
    </source>
</evidence>
<name>D5WTJ5_KYRT2</name>
<dbReference type="PANTHER" id="PTHR43166">
    <property type="entry name" value="AMINO ACID IMPORT ATP-BINDING PROTEIN"/>
    <property type="match status" value="1"/>
</dbReference>
<evidence type="ECO:0000256" key="8">
    <source>
        <dbReference type="ARBA" id="ARBA00023136"/>
    </source>
</evidence>
<dbReference type="PROSITE" id="PS50893">
    <property type="entry name" value="ABC_TRANSPORTER_2"/>
    <property type="match status" value="1"/>
</dbReference>
<keyword evidence="8" id="KW-0472">Membrane</keyword>
<dbReference type="InterPro" id="IPR003593">
    <property type="entry name" value="AAA+_ATPase"/>
</dbReference>
<evidence type="ECO:0000259" key="9">
    <source>
        <dbReference type="PROSITE" id="PS50893"/>
    </source>
</evidence>
<protein>
    <submittedName>
        <fullName evidence="10">ABC transporter related protein</fullName>
    </submittedName>
</protein>
<feature type="domain" description="ABC transporter" evidence="9">
    <location>
        <begin position="7"/>
        <end position="248"/>
    </location>
</feature>
<dbReference type="GO" id="GO:0016887">
    <property type="term" value="F:ATP hydrolysis activity"/>
    <property type="evidence" value="ECO:0007669"/>
    <property type="project" value="InterPro"/>
</dbReference>
<evidence type="ECO:0000313" key="11">
    <source>
        <dbReference type="Proteomes" id="UP000002368"/>
    </source>
</evidence>
<keyword evidence="5" id="KW-0547">Nucleotide-binding</keyword>
<sequence>MSRQRVLEIRGLTKRFGDHTILKDIDLDVGAGEVVAIIGPSGAGKSTLLRCVNYLQPFESGTIRVLGHMLKGTDSGWSPSYRELTEIRKKVGMVFQRFNLFPHLTVLENIILAPMDVNKVSKQEAIQQARRLLELVGLGDKENAYPRNLSGGQQQRVAICRALAMHPQMMLFDEPTSALDPELVGDVLSVIRQLAADGMTMLLVTHEMAFARDVADTIVVMADQQIIESGPARKLLSNPEHERTRTFLRRVLNHGPADDVEPAVVKSHQLSPRR</sequence>
<comment type="similarity">
    <text evidence="2">Belongs to the ABC transporter superfamily.</text>
</comment>
<dbReference type="EMBL" id="CP002017">
    <property type="protein sequence ID" value="ADG07231.1"/>
    <property type="molecule type" value="Genomic_DNA"/>
</dbReference>
<keyword evidence="11" id="KW-1185">Reference proteome</keyword>
<dbReference type="GO" id="GO:0015424">
    <property type="term" value="F:ABC-type amino acid transporter activity"/>
    <property type="evidence" value="ECO:0007669"/>
    <property type="project" value="InterPro"/>
</dbReference>
<dbReference type="CDD" id="cd03262">
    <property type="entry name" value="ABC_HisP_GlnQ"/>
    <property type="match status" value="1"/>
</dbReference>
<dbReference type="STRING" id="562970.Btus_2574"/>
<dbReference type="HOGENOM" id="CLU_000604_1_22_9"/>
<organism evidence="10 11">
    <name type="scientific">Kyrpidia tusciae (strain DSM 2912 / NBRC 15312 / T2)</name>
    <name type="common">Bacillus tusciae</name>
    <dbReference type="NCBI Taxonomy" id="562970"/>
    <lineage>
        <taxon>Bacteria</taxon>
        <taxon>Bacillati</taxon>
        <taxon>Bacillota</taxon>
        <taxon>Bacilli</taxon>
        <taxon>Bacillales</taxon>
        <taxon>Alicyclobacillaceae</taxon>
        <taxon>Kyrpidia</taxon>
    </lineage>
</organism>
<dbReference type="RefSeq" id="WP_013076514.1">
    <property type="nucleotide sequence ID" value="NC_014098.1"/>
</dbReference>
<dbReference type="InterPro" id="IPR017871">
    <property type="entry name" value="ABC_transporter-like_CS"/>
</dbReference>
<keyword evidence="4" id="KW-1003">Cell membrane</keyword>
<dbReference type="PIRSF" id="PIRSF039085">
    <property type="entry name" value="ABC_ATPase_HisP"/>
    <property type="match status" value="1"/>
</dbReference>
<reference evidence="10 11" key="1">
    <citation type="journal article" date="2011" name="Stand. Genomic Sci.">
        <title>Complete genome sequence of the thermophilic, hydrogen-oxidizing Bacillus tusciae type strain (T2) and reclassification in the new genus, Kyrpidia gen. nov. as Kyrpidia tusciae comb. nov. and emendation of the family Alicyclobacillaceae da Costa and Rainey, 2010.</title>
        <authorList>
            <person name="Klenk H.P."/>
            <person name="Lapidus A."/>
            <person name="Chertkov O."/>
            <person name="Copeland A."/>
            <person name="Del Rio T.G."/>
            <person name="Nolan M."/>
            <person name="Lucas S."/>
            <person name="Chen F."/>
            <person name="Tice H."/>
            <person name="Cheng J.F."/>
            <person name="Han C."/>
            <person name="Bruce D."/>
            <person name="Goodwin L."/>
            <person name="Pitluck S."/>
            <person name="Pati A."/>
            <person name="Ivanova N."/>
            <person name="Mavromatis K."/>
            <person name="Daum C."/>
            <person name="Chen A."/>
            <person name="Palaniappan K."/>
            <person name="Chang Y.J."/>
            <person name="Land M."/>
            <person name="Hauser L."/>
            <person name="Jeffries C.D."/>
            <person name="Detter J.C."/>
            <person name="Rohde M."/>
            <person name="Abt B."/>
            <person name="Pukall R."/>
            <person name="Goker M."/>
            <person name="Bristow J."/>
            <person name="Markowitz V."/>
            <person name="Hugenholtz P."/>
            <person name="Eisen J.A."/>
        </authorList>
    </citation>
    <scope>NUCLEOTIDE SEQUENCE [LARGE SCALE GENOMIC DNA]</scope>
    <source>
        <strain evidence="10 11">DSM 2912</strain>
    </source>
</reference>
<dbReference type="PROSITE" id="PS00211">
    <property type="entry name" value="ABC_TRANSPORTER_1"/>
    <property type="match status" value="1"/>
</dbReference>
<evidence type="ECO:0000256" key="2">
    <source>
        <dbReference type="ARBA" id="ARBA00005417"/>
    </source>
</evidence>
<evidence type="ECO:0000256" key="5">
    <source>
        <dbReference type="ARBA" id="ARBA00022741"/>
    </source>
</evidence>
<dbReference type="InterPro" id="IPR003439">
    <property type="entry name" value="ABC_transporter-like_ATP-bd"/>
</dbReference>
<accession>D5WTJ5</accession>
<evidence type="ECO:0000256" key="3">
    <source>
        <dbReference type="ARBA" id="ARBA00022448"/>
    </source>
</evidence>
<keyword evidence="3" id="KW-0813">Transport</keyword>
<gene>
    <name evidence="10" type="ordered locus">Btus_2574</name>
</gene>
<dbReference type="InterPro" id="IPR027417">
    <property type="entry name" value="P-loop_NTPase"/>
</dbReference>
<proteinExistence type="inferred from homology"/>
<dbReference type="InterPro" id="IPR050086">
    <property type="entry name" value="MetN_ABC_transporter-like"/>
</dbReference>
<evidence type="ECO:0000256" key="1">
    <source>
        <dbReference type="ARBA" id="ARBA00004202"/>
    </source>
</evidence>
<dbReference type="PANTHER" id="PTHR43166:SF9">
    <property type="entry name" value="GLUTAMATE_ASPARTATE IMPORT ATP-BINDING PROTEIN GLTL"/>
    <property type="match status" value="1"/>
</dbReference>
<dbReference type="OrthoDB" id="2374252at2"/>